<dbReference type="KEGG" id="dat:HRM2_33300"/>
<evidence type="ECO:0000313" key="3">
    <source>
        <dbReference type="EMBL" id="ACN16405.1"/>
    </source>
</evidence>
<sequence>MIYRTALVIVLFLTLLGAIPAHATVFKIATLAPEGSFEVVQMQAAAAEIATATQGRVGFKFFPGGVMGNDQGVLRKIRINQLQGGAVSSGSLSTYYPDSQVYSLPCVFRSFEEVDYVRKQMDDILIKGYDEAGFVVFGLAEGGFARIMSNTPITTVADLQQRKVWIPENDAAALEAVKAFDVSPITLSLADVRTGLQTGLLDTVAIPPSYAILLHWHTQVHFVTDIPLIYTNGLLAIEKRAFSKLEPGDREIVRSGMVEAFARIDRHNREQNIEATEVLKEMGLTFVVPDAVSLDTWLKRSQGVPQRLVDKGVLSRQIVDTLNRHLSAFRTK</sequence>
<feature type="chain" id="PRO_5002902478" evidence="2">
    <location>
        <begin position="24"/>
        <end position="332"/>
    </location>
</feature>
<dbReference type="CDD" id="cd13670">
    <property type="entry name" value="PBP2_TRAP_Tp0957_like"/>
    <property type="match status" value="1"/>
</dbReference>
<feature type="signal peptide" evidence="2">
    <location>
        <begin position="1"/>
        <end position="23"/>
    </location>
</feature>
<dbReference type="EMBL" id="CP001087">
    <property type="protein sequence ID" value="ACN16405.1"/>
    <property type="molecule type" value="Genomic_DNA"/>
</dbReference>
<dbReference type="RefSeq" id="WP_015905167.1">
    <property type="nucleotide sequence ID" value="NC_012108.1"/>
</dbReference>
<evidence type="ECO:0000256" key="1">
    <source>
        <dbReference type="ARBA" id="ARBA00022729"/>
    </source>
</evidence>
<dbReference type="PANTHER" id="PTHR33376">
    <property type="match status" value="1"/>
</dbReference>
<dbReference type="Gene3D" id="3.40.190.170">
    <property type="entry name" value="Bacterial extracellular solute-binding protein, family 7"/>
    <property type="match status" value="1"/>
</dbReference>
<dbReference type="GO" id="GO:0055085">
    <property type="term" value="P:transmembrane transport"/>
    <property type="evidence" value="ECO:0007669"/>
    <property type="project" value="InterPro"/>
</dbReference>
<dbReference type="PANTHER" id="PTHR33376:SF5">
    <property type="entry name" value="EXTRACYTOPLASMIC SOLUTE RECEPTOR PROTEIN"/>
    <property type="match status" value="1"/>
</dbReference>
<dbReference type="Pfam" id="PF03480">
    <property type="entry name" value="DctP"/>
    <property type="match status" value="1"/>
</dbReference>
<dbReference type="InterPro" id="IPR038404">
    <property type="entry name" value="TRAP_DctP_sf"/>
</dbReference>
<evidence type="ECO:0000313" key="4">
    <source>
        <dbReference type="Proteomes" id="UP000000442"/>
    </source>
</evidence>
<keyword evidence="4" id="KW-1185">Reference proteome</keyword>
<evidence type="ECO:0000256" key="2">
    <source>
        <dbReference type="SAM" id="SignalP"/>
    </source>
</evidence>
<dbReference type="STRING" id="177437.HRM2_33300"/>
<dbReference type="OrthoDB" id="9794826at2"/>
<keyword evidence="1 2" id="KW-0732">Signal</keyword>
<proteinExistence type="predicted"/>
<dbReference type="InterPro" id="IPR018389">
    <property type="entry name" value="DctP_fam"/>
</dbReference>
<gene>
    <name evidence="3" type="ordered locus">HRM2_33300</name>
</gene>
<dbReference type="HOGENOM" id="CLU_036176_6_0_7"/>
<dbReference type="AlphaFoldDB" id="C0QM88"/>
<dbReference type="Proteomes" id="UP000000442">
    <property type="component" value="Chromosome"/>
</dbReference>
<dbReference type="eggNOG" id="COG1638">
    <property type="taxonomic scope" value="Bacteria"/>
</dbReference>
<reference evidence="3 4" key="1">
    <citation type="journal article" date="2009" name="Environ. Microbiol.">
        <title>Genome sequence of Desulfobacterium autotrophicum HRM2, a marine sulfate reducer oxidizing organic carbon completely to carbon dioxide.</title>
        <authorList>
            <person name="Strittmatter A.W."/>
            <person name="Liesegang H."/>
            <person name="Rabus R."/>
            <person name="Decker I."/>
            <person name="Amann J."/>
            <person name="Andres S."/>
            <person name="Henne A."/>
            <person name="Fricke W.F."/>
            <person name="Martinez-Arias R."/>
            <person name="Bartels D."/>
            <person name="Goesmann A."/>
            <person name="Krause L."/>
            <person name="Puehler A."/>
            <person name="Klenk H.P."/>
            <person name="Richter M."/>
            <person name="Schuler M."/>
            <person name="Gloeckner F.O."/>
            <person name="Meyerdierks A."/>
            <person name="Gottschalk G."/>
            <person name="Amann R."/>
        </authorList>
    </citation>
    <scope>NUCLEOTIDE SEQUENCE [LARGE SCALE GENOMIC DNA]</scope>
    <source>
        <strain evidence="4">ATCC 43914 / DSM 3382 / HRM2</strain>
    </source>
</reference>
<dbReference type="NCBIfam" id="NF037995">
    <property type="entry name" value="TRAP_S1"/>
    <property type="match status" value="1"/>
</dbReference>
<organism evidence="3 4">
    <name type="scientific">Desulforapulum autotrophicum (strain ATCC 43914 / DSM 3382 / VKM B-1955 / HRM2)</name>
    <name type="common">Desulfobacterium autotrophicum</name>
    <dbReference type="NCBI Taxonomy" id="177437"/>
    <lineage>
        <taxon>Bacteria</taxon>
        <taxon>Pseudomonadati</taxon>
        <taxon>Thermodesulfobacteriota</taxon>
        <taxon>Desulfobacteria</taxon>
        <taxon>Desulfobacterales</taxon>
        <taxon>Desulfobacteraceae</taxon>
        <taxon>Desulforapulum</taxon>
    </lineage>
</organism>
<accession>C0QM88</accession>
<name>C0QM88_DESAH</name>
<protein>
    <submittedName>
        <fullName evidence="3">TRAP-type C4-dicarboxylate transport system, periplasmic component</fullName>
    </submittedName>
</protein>